<feature type="compositionally biased region" description="Basic and acidic residues" evidence="1">
    <location>
        <begin position="243"/>
        <end position="273"/>
    </location>
</feature>
<feature type="region of interest" description="Disordered" evidence="1">
    <location>
        <begin position="210"/>
        <end position="325"/>
    </location>
</feature>
<feature type="compositionally biased region" description="Polar residues" evidence="1">
    <location>
        <begin position="279"/>
        <end position="295"/>
    </location>
</feature>
<accession>G0NQM8</accession>
<evidence type="ECO:0000313" key="3">
    <source>
        <dbReference type="Proteomes" id="UP000008068"/>
    </source>
</evidence>
<gene>
    <name evidence="2" type="ORF">CAEBREN_11025</name>
</gene>
<protein>
    <submittedName>
        <fullName evidence="2">Uncharacterized protein</fullName>
    </submittedName>
</protein>
<sequence>MVKQTTPLYDVSHRQNKEYIEEHKVEKIPNFKYESCHEQDRDMPLITGFGSPEDLDNLGDEGRQMRTDHVGDVGAFLHACPHLDALRALELLAEFPLREAIEKGKNMIMTPRGYVANWVVTQIHEPTDRHFKKADAEQKQFERHEQLERRRLGDAYEPPLVQKVEDLKMKIIEAADPAKINECYTIVNWADALEAERRVAANLAQARLKRAEKNKKKSNKGKRSAVRKVESKKQFKCSVNNKNDSKLEVKGASENDEKKKNNNKVNERNIEKKKNNKNVSTAGASEGSEPSTSDISAKRPTRSSTRLASSKKNDIRQVSTANKGATKVKKVEKITTAAYKKALQRVWCDKTFVPFSLPPSFFN</sequence>
<proteinExistence type="predicted"/>
<evidence type="ECO:0000256" key="1">
    <source>
        <dbReference type="SAM" id="MobiDB-lite"/>
    </source>
</evidence>
<feature type="compositionally biased region" description="Polar residues" evidence="1">
    <location>
        <begin position="302"/>
        <end position="323"/>
    </location>
</feature>
<dbReference type="AlphaFoldDB" id="G0NQM8"/>
<dbReference type="HOGENOM" id="CLU_763400_0_0_1"/>
<dbReference type="EMBL" id="GL379926">
    <property type="protein sequence ID" value="EGT35796.1"/>
    <property type="molecule type" value="Genomic_DNA"/>
</dbReference>
<dbReference type="eggNOG" id="ENOG502R0Q3">
    <property type="taxonomic scope" value="Eukaryota"/>
</dbReference>
<feature type="compositionally biased region" description="Basic residues" evidence="1">
    <location>
        <begin position="210"/>
        <end position="226"/>
    </location>
</feature>
<organism evidence="3">
    <name type="scientific">Caenorhabditis brenneri</name>
    <name type="common">Nematode worm</name>
    <dbReference type="NCBI Taxonomy" id="135651"/>
    <lineage>
        <taxon>Eukaryota</taxon>
        <taxon>Metazoa</taxon>
        <taxon>Ecdysozoa</taxon>
        <taxon>Nematoda</taxon>
        <taxon>Chromadorea</taxon>
        <taxon>Rhabditida</taxon>
        <taxon>Rhabditina</taxon>
        <taxon>Rhabditomorpha</taxon>
        <taxon>Rhabditoidea</taxon>
        <taxon>Rhabditidae</taxon>
        <taxon>Peloderinae</taxon>
        <taxon>Caenorhabditis</taxon>
    </lineage>
</organism>
<evidence type="ECO:0000313" key="2">
    <source>
        <dbReference type="EMBL" id="EGT35796.1"/>
    </source>
</evidence>
<dbReference type="Proteomes" id="UP000008068">
    <property type="component" value="Unassembled WGS sequence"/>
</dbReference>
<name>G0NQM8_CAEBE</name>
<dbReference type="InParanoid" id="G0NQM8"/>
<keyword evidence="3" id="KW-1185">Reference proteome</keyword>
<reference evidence="3" key="1">
    <citation type="submission" date="2011-07" db="EMBL/GenBank/DDBJ databases">
        <authorList>
            <consortium name="Caenorhabditis brenneri Sequencing and Analysis Consortium"/>
            <person name="Wilson R.K."/>
        </authorList>
    </citation>
    <scope>NUCLEOTIDE SEQUENCE [LARGE SCALE GENOMIC DNA]</scope>
    <source>
        <strain evidence="3">PB2801</strain>
    </source>
</reference>